<feature type="transmembrane region" description="Helical" evidence="5">
    <location>
        <begin position="419"/>
        <end position="439"/>
    </location>
</feature>
<evidence type="ECO:0000256" key="5">
    <source>
        <dbReference type="SAM" id="Phobius"/>
    </source>
</evidence>
<feature type="transmembrane region" description="Helical" evidence="5">
    <location>
        <begin position="252"/>
        <end position="271"/>
    </location>
</feature>
<accession>A0A0G4G824</accession>
<comment type="subcellular location">
    <subcellularLocation>
        <location evidence="1">Membrane</location>
        <topology evidence="1">Multi-pass membrane protein</topology>
    </subcellularLocation>
</comment>
<dbReference type="GO" id="GO:0015165">
    <property type="term" value="F:pyrimidine nucleotide-sugar transmembrane transporter activity"/>
    <property type="evidence" value="ECO:0007669"/>
    <property type="project" value="InterPro"/>
</dbReference>
<reference evidence="6" key="1">
    <citation type="submission" date="2014-11" db="EMBL/GenBank/DDBJ databases">
        <authorList>
            <person name="Otto D Thomas"/>
            <person name="Naeem Raeece"/>
        </authorList>
    </citation>
    <scope>NUCLEOTIDE SEQUENCE</scope>
</reference>
<evidence type="ECO:0000313" key="6">
    <source>
        <dbReference type="EMBL" id="CEM24837.1"/>
    </source>
</evidence>
<dbReference type="InterPro" id="IPR007271">
    <property type="entry name" value="Nuc_sug_transpt"/>
</dbReference>
<evidence type="ECO:0000256" key="1">
    <source>
        <dbReference type="ARBA" id="ARBA00004141"/>
    </source>
</evidence>
<dbReference type="EMBL" id="CDMZ01000970">
    <property type="protein sequence ID" value="CEM24837.1"/>
    <property type="molecule type" value="Genomic_DNA"/>
</dbReference>
<feature type="transmembrane region" description="Helical" evidence="5">
    <location>
        <begin position="208"/>
        <end position="231"/>
    </location>
</feature>
<feature type="transmembrane region" description="Helical" evidence="5">
    <location>
        <begin position="448"/>
        <end position="467"/>
    </location>
</feature>
<feature type="transmembrane region" description="Helical" evidence="5">
    <location>
        <begin position="479"/>
        <end position="497"/>
    </location>
</feature>
<keyword evidence="3 5" id="KW-1133">Transmembrane helix</keyword>
<dbReference type="GO" id="GO:0000139">
    <property type="term" value="C:Golgi membrane"/>
    <property type="evidence" value="ECO:0007669"/>
    <property type="project" value="InterPro"/>
</dbReference>
<dbReference type="Pfam" id="PF04142">
    <property type="entry name" value="Nuc_sug_transp"/>
    <property type="match status" value="1"/>
</dbReference>
<proteinExistence type="predicted"/>
<keyword evidence="2 5" id="KW-0812">Transmembrane</keyword>
<organism evidence="6">
    <name type="scientific">Chromera velia CCMP2878</name>
    <dbReference type="NCBI Taxonomy" id="1169474"/>
    <lineage>
        <taxon>Eukaryota</taxon>
        <taxon>Sar</taxon>
        <taxon>Alveolata</taxon>
        <taxon>Colpodellida</taxon>
        <taxon>Chromeraceae</taxon>
        <taxon>Chromera</taxon>
    </lineage>
</organism>
<feature type="transmembrane region" description="Helical" evidence="5">
    <location>
        <begin position="374"/>
        <end position="394"/>
    </location>
</feature>
<protein>
    <submittedName>
        <fullName evidence="6">Uncharacterized protein</fullName>
    </submittedName>
</protein>
<dbReference type="PhylomeDB" id="A0A0G4G824"/>
<dbReference type="PANTHER" id="PTHR10231">
    <property type="entry name" value="NUCLEOTIDE-SUGAR TRANSMEMBRANE TRANSPORTER"/>
    <property type="match status" value="1"/>
</dbReference>
<sequence length="588" mass="65085">MQVYRSAPAGRKEGDTHDLLARIFSDRVEDSDSEEEAVVRFWKTAGRSKKQKPFPPPSPNSQFLPIQIAGMSEFSPAPFDRPESCCQSGAESTHVGLCRNVTEAFGDDLLENGLELEKGGDAPTGLNFQSAFVKGTIFSPAAVADMEVFHPEELRQYQSLLGKVMQVSLFFVCVMMGALTPNLSEWAKTDFEFAETHPGEPRKLRKTFIDGVLVAMAAVLSLTVMWCIALWKDGLRGLQRCFAPRQMVSMGLPAFVYGFGDVLNMMAFSFMDATSITVLKQTKIPLTALLCYLFLGRQLATVQWILLVMVVVELFVYVRVDAYLSDEGSDDGETEGWWTGFWFVVANIALVTPAAVASDSLFKTTGDPFYIQLAQAKVAMFIAAMSSAVVTVYVRDEWHAFPFGGVECPDGVPSCSWDYRVYVLMVWFSARVVFSCLLLKKLDCVWKGIGDVVATLLTYLLAISVFNEGDPNALKGLEVKIALILVVVGTVVSYILTKLPGEEEQERRIEERKTTLRLMSTRRCGDKGSHTVRPAARHSVYKAAADQESMFSEKVFTHAWQTDVGWSGGVRRVDRPAATLPAVALLCF</sequence>
<feature type="transmembrane region" description="Helical" evidence="5">
    <location>
        <begin position="340"/>
        <end position="362"/>
    </location>
</feature>
<evidence type="ECO:0000256" key="3">
    <source>
        <dbReference type="ARBA" id="ARBA00022989"/>
    </source>
</evidence>
<dbReference type="VEuPathDB" id="CryptoDB:Cvel_4329"/>
<keyword evidence="4 5" id="KW-0472">Membrane</keyword>
<evidence type="ECO:0000256" key="2">
    <source>
        <dbReference type="ARBA" id="ARBA00022692"/>
    </source>
</evidence>
<name>A0A0G4G824_9ALVE</name>
<gene>
    <name evidence="6" type="ORF">Cvel_4329</name>
</gene>
<dbReference type="AlphaFoldDB" id="A0A0G4G824"/>
<evidence type="ECO:0000256" key="4">
    <source>
        <dbReference type="ARBA" id="ARBA00023136"/>
    </source>
</evidence>